<name>A0A0E9UB06_ANGAN</name>
<organism evidence="1">
    <name type="scientific">Anguilla anguilla</name>
    <name type="common">European freshwater eel</name>
    <name type="synonym">Muraena anguilla</name>
    <dbReference type="NCBI Taxonomy" id="7936"/>
    <lineage>
        <taxon>Eukaryota</taxon>
        <taxon>Metazoa</taxon>
        <taxon>Chordata</taxon>
        <taxon>Craniata</taxon>
        <taxon>Vertebrata</taxon>
        <taxon>Euteleostomi</taxon>
        <taxon>Actinopterygii</taxon>
        <taxon>Neopterygii</taxon>
        <taxon>Teleostei</taxon>
        <taxon>Anguilliformes</taxon>
        <taxon>Anguillidae</taxon>
        <taxon>Anguilla</taxon>
    </lineage>
</organism>
<protein>
    <submittedName>
        <fullName evidence="1">Uncharacterized protein</fullName>
    </submittedName>
</protein>
<evidence type="ECO:0000313" key="1">
    <source>
        <dbReference type="EMBL" id="JAH62360.1"/>
    </source>
</evidence>
<sequence length="38" mass="4735">MSFCFPINIFYLSFYEYHLFNYKMLFSVFREAKLILTP</sequence>
<reference evidence="1" key="2">
    <citation type="journal article" date="2015" name="Fish Shellfish Immunol.">
        <title>Early steps in the European eel (Anguilla anguilla)-Vibrio vulnificus interaction in the gills: Role of the RtxA13 toxin.</title>
        <authorList>
            <person name="Callol A."/>
            <person name="Pajuelo D."/>
            <person name="Ebbesson L."/>
            <person name="Teles M."/>
            <person name="MacKenzie S."/>
            <person name="Amaro C."/>
        </authorList>
    </citation>
    <scope>NUCLEOTIDE SEQUENCE</scope>
</reference>
<accession>A0A0E9UB06</accession>
<reference evidence="1" key="1">
    <citation type="submission" date="2014-11" db="EMBL/GenBank/DDBJ databases">
        <authorList>
            <person name="Amaro Gonzalez C."/>
        </authorList>
    </citation>
    <scope>NUCLEOTIDE SEQUENCE</scope>
</reference>
<proteinExistence type="predicted"/>
<dbReference type="AlphaFoldDB" id="A0A0E9UB06"/>
<dbReference type="EMBL" id="GBXM01046217">
    <property type="protein sequence ID" value="JAH62360.1"/>
    <property type="molecule type" value="Transcribed_RNA"/>
</dbReference>